<sequence>MKNNYYAGLLVAIMLCAFACKKSDKANGTTPTASKPKYLVKTTVVETGPARLGSVVTTSFITYTYDNKKRLSTIKSGTTITTYVYRDDGNLFSITTSPGSDANRSYKEFTYDNSGKLLSYRLQAYQNNVLKNEITYTYVYAGGDKPTELHYDIYYEKFTYDANGNLASIFYYGDPSYTVTYTYDNKKGMFVNAPMKYPMPGDNQRVSPNNMISNTTQGLNPNLTVTNNYVYDTDGYPTAGSQSINYEYSSSYKYTYEYSTLE</sequence>
<dbReference type="EMBL" id="VLPK01000004">
    <property type="protein sequence ID" value="TSJ38866.1"/>
    <property type="molecule type" value="Genomic_DNA"/>
</dbReference>
<evidence type="ECO:0000313" key="3">
    <source>
        <dbReference type="Proteomes" id="UP000318733"/>
    </source>
</evidence>
<name>A0A556MG14_9SPHI</name>
<evidence type="ECO:0000256" key="1">
    <source>
        <dbReference type="SAM" id="SignalP"/>
    </source>
</evidence>
<dbReference type="Proteomes" id="UP000318733">
    <property type="component" value="Unassembled WGS sequence"/>
</dbReference>
<comment type="caution">
    <text evidence="2">The sequence shown here is derived from an EMBL/GenBank/DDBJ whole genome shotgun (WGS) entry which is preliminary data.</text>
</comment>
<protein>
    <recommendedName>
        <fullName evidence="4">YD repeat-containing protein</fullName>
    </recommendedName>
</protein>
<reference evidence="2 3" key="1">
    <citation type="submission" date="2019-07" db="EMBL/GenBank/DDBJ databases">
        <authorList>
            <person name="Huq M.A."/>
        </authorList>
    </citation>
    <scope>NUCLEOTIDE SEQUENCE [LARGE SCALE GENOMIC DNA]</scope>
    <source>
        <strain evidence="2 3">MAH-19</strain>
    </source>
</reference>
<keyword evidence="3" id="KW-1185">Reference proteome</keyword>
<dbReference type="Gene3D" id="2.180.10.10">
    <property type="entry name" value="RHS repeat-associated core"/>
    <property type="match status" value="1"/>
</dbReference>
<proteinExistence type="predicted"/>
<evidence type="ECO:0000313" key="2">
    <source>
        <dbReference type="EMBL" id="TSJ38866.1"/>
    </source>
</evidence>
<evidence type="ECO:0008006" key="4">
    <source>
        <dbReference type="Google" id="ProtNLM"/>
    </source>
</evidence>
<keyword evidence="1" id="KW-0732">Signal</keyword>
<feature type="signal peptide" evidence="1">
    <location>
        <begin position="1"/>
        <end position="19"/>
    </location>
</feature>
<dbReference type="AlphaFoldDB" id="A0A556MG14"/>
<gene>
    <name evidence="2" type="ORF">FO440_20405</name>
</gene>
<accession>A0A556MG14</accession>
<organism evidence="2 3">
    <name type="scientific">Mucilaginibacter corticis</name>
    <dbReference type="NCBI Taxonomy" id="2597670"/>
    <lineage>
        <taxon>Bacteria</taxon>
        <taxon>Pseudomonadati</taxon>
        <taxon>Bacteroidota</taxon>
        <taxon>Sphingobacteriia</taxon>
        <taxon>Sphingobacteriales</taxon>
        <taxon>Sphingobacteriaceae</taxon>
        <taxon>Mucilaginibacter</taxon>
    </lineage>
</organism>
<feature type="chain" id="PRO_5021953934" description="YD repeat-containing protein" evidence="1">
    <location>
        <begin position="20"/>
        <end position="262"/>
    </location>
</feature>
<dbReference type="RefSeq" id="WP_144250147.1">
    <property type="nucleotide sequence ID" value="NZ_VLPK01000004.1"/>
</dbReference>
<dbReference type="OrthoDB" id="701654at2"/>